<evidence type="ECO:0000313" key="1">
    <source>
        <dbReference type="EMBL" id="QNQ90106.1"/>
    </source>
</evidence>
<evidence type="ECO:0000313" key="2">
    <source>
        <dbReference type="Proteomes" id="UP000516320"/>
    </source>
</evidence>
<dbReference type="AlphaFoldDB" id="A0A7H0SNI1"/>
<gene>
    <name evidence="1" type="ORF">GP475_05185</name>
</gene>
<keyword evidence="2" id="KW-1185">Reference proteome</keyword>
<dbReference type="EMBL" id="CP046884">
    <property type="protein sequence ID" value="QNQ90106.1"/>
    <property type="molecule type" value="Genomic_DNA"/>
</dbReference>
<dbReference type="Proteomes" id="UP000516320">
    <property type="component" value="Chromosome"/>
</dbReference>
<protein>
    <submittedName>
        <fullName evidence="1">Uncharacterized protein</fullName>
    </submittedName>
</protein>
<proteinExistence type="predicted"/>
<organism evidence="1 2">
    <name type="scientific">Corynebacterium poyangense</name>
    <dbReference type="NCBI Taxonomy" id="2684405"/>
    <lineage>
        <taxon>Bacteria</taxon>
        <taxon>Bacillati</taxon>
        <taxon>Actinomycetota</taxon>
        <taxon>Actinomycetes</taxon>
        <taxon>Mycobacteriales</taxon>
        <taxon>Corynebacteriaceae</taxon>
        <taxon>Corynebacterium</taxon>
    </lineage>
</organism>
<dbReference type="RefSeq" id="WP_187975567.1">
    <property type="nucleotide sequence ID" value="NZ_CP046884.1"/>
</dbReference>
<dbReference type="KEGG" id="cpoy:GP475_05185"/>
<reference evidence="1 2" key="1">
    <citation type="submission" date="2019-12" db="EMBL/GenBank/DDBJ databases">
        <title>Corynebacterium sp. nov., isolated from feces of the Anser Albifrons in China.</title>
        <authorList>
            <person name="Liu Q."/>
        </authorList>
    </citation>
    <scope>NUCLEOTIDE SEQUENCE [LARGE SCALE GENOMIC DNA]</scope>
    <source>
        <strain evidence="1 2">4H37-19</strain>
    </source>
</reference>
<accession>A0A7H0SNI1</accession>
<sequence length="304" mass="33057">MEPSAIVRALSQIFQEFDVVPANARSGALPLEVNCGAFQLSCDLVPNRHEFIGATATWLGQLPAQLYVEALSVANSLNREHPWPAVSLVPERNKDLLDVLHDDAGVLNAQAQIVHPLPVDEGQWRSFAASAVASGVVLSQAFSDAFPDYESGQPLHTVITPGPVYFPGVTRDRVRQWFSERGFPDIPFNEEDECFNLSLHNSPVDIVLRNSEVFEVRVAAALPGQGSGSGEADPATAVHVANRLHSLAPLARASVVQEDHRWWVVSSCAVPLGAGVNDYQLDLLVHQGIMQSATLLRAIMHRVQ</sequence>
<name>A0A7H0SNI1_9CORY</name>